<dbReference type="EMBL" id="JAFBMS010001612">
    <property type="protein sequence ID" value="KAG9328953.1"/>
    <property type="molecule type" value="Genomic_DNA"/>
</dbReference>
<accession>A0A8T2MT37</accession>
<protein>
    <submittedName>
        <fullName evidence="1">Uncharacterized protein</fullName>
    </submittedName>
</protein>
<evidence type="ECO:0000313" key="2">
    <source>
        <dbReference type="EMBL" id="KAG9328953.1"/>
    </source>
</evidence>
<evidence type="ECO:0000313" key="1">
    <source>
        <dbReference type="EMBL" id="KAG9328838.1"/>
    </source>
</evidence>
<name>A0A8T2MT37_9TELE</name>
<gene>
    <name evidence="2" type="ORF">JZ751_009126</name>
    <name evidence="1" type="ORF">JZ751_010195</name>
</gene>
<dbReference type="Proteomes" id="UP000824540">
    <property type="component" value="Unassembled WGS sequence"/>
</dbReference>
<organism evidence="1 3">
    <name type="scientific">Albula glossodonta</name>
    <name type="common">roundjaw bonefish</name>
    <dbReference type="NCBI Taxonomy" id="121402"/>
    <lineage>
        <taxon>Eukaryota</taxon>
        <taxon>Metazoa</taxon>
        <taxon>Chordata</taxon>
        <taxon>Craniata</taxon>
        <taxon>Vertebrata</taxon>
        <taxon>Euteleostomi</taxon>
        <taxon>Actinopterygii</taxon>
        <taxon>Neopterygii</taxon>
        <taxon>Teleostei</taxon>
        <taxon>Albuliformes</taxon>
        <taxon>Albulidae</taxon>
        <taxon>Albula</taxon>
    </lineage>
</organism>
<feature type="non-terminal residue" evidence="1">
    <location>
        <position position="65"/>
    </location>
</feature>
<dbReference type="EMBL" id="JAFBMS010001768">
    <property type="protein sequence ID" value="KAG9328838.1"/>
    <property type="molecule type" value="Genomic_DNA"/>
</dbReference>
<sequence length="65" mass="7136">MALPPTLSPRQSSRYRQLGVEPTATVKKECWGEELAQALVIRCTYSTICIVAHAAQPPQQHSADT</sequence>
<dbReference type="AlphaFoldDB" id="A0A8T2MT37"/>
<proteinExistence type="predicted"/>
<keyword evidence="3" id="KW-1185">Reference proteome</keyword>
<comment type="caution">
    <text evidence="1">The sequence shown here is derived from an EMBL/GenBank/DDBJ whole genome shotgun (WGS) entry which is preliminary data.</text>
</comment>
<reference evidence="1" key="1">
    <citation type="thesis" date="2021" institute="BYU ScholarsArchive" country="Provo, UT, USA">
        <title>Applications of and Algorithms for Genome Assembly and Genomic Analyses with an Emphasis on Marine Teleosts.</title>
        <authorList>
            <person name="Pickett B.D."/>
        </authorList>
    </citation>
    <scope>NUCLEOTIDE SEQUENCE</scope>
    <source>
        <strain evidence="1">HI-2016</strain>
    </source>
</reference>
<evidence type="ECO:0000313" key="3">
    <source>
        <dbReference type="Proteomes" id="UP000824540"/>
    </source>
</evidence>